<dbReference type="InterPro" id="IPR003137">
    <property type="entry name" value="PA_domain"/>
</dbReference>
<feature type="chain" id="PRO_5046996718" evidence="1">
    <location>
        <begin position="29"/>
        <end position="503"/>
    </location>
</feature>
<evidence type="ECO:0000259" key="3">
    <source>
        <dbReference type="Pfam" id="PF04389"/>
    </source>
</evidence>
<dbReference type="PANTHER" id="PTHR12147">
    <property type="entry name" value="METALLOPEPTIDASE M28 FAMILY MEMBER"/>
    <property type="match status" value="1"/>
</dbReference>
<dbReference type="RefSeq" id="WP_134343364.1">
    <property type="nucleotide sequence ID" value="NZ_SOGO01000038.1"/>
</dbReference>
<dbReference type="SUPFAM" id="SSF52025">
    <property type="entry name" value="PA domain"/>
    <property type="match status" value="1"/>
</dbReference>
<name>A0ABY2J4V2_9MICO</name>
<organism evidence="4 5">
    <name type="scientific">Cryobacterium sandaracinum</name>
    <dbReference type="NCBI Taxonomy" id="1259247"/>
    <lineage>
        <taxon>Bacteria</taxon>
        <taxon>Bacillati</taxon>
        <taxon>Actinomycetota</taxon>
        <taxon>Actinomycetes</taxon>
        <taxon>Micrococcales</taxon>
        <taxon>Microbacteriaceae</taxon>
        <taxon>Cryobacterium</taxon>
    </lineage>
</organism>
<keyword evidence="1" id="KW-0732">Signal</keyword>
<dbReference type="Gene3D" id="3.40.630.10">
    <property type="entry name" value="Zn peptidases"/>
    <property type="match status" value="1"/>
</dbReference>
<evidence type="ECO:0000259" key="2">
    <source>
        <dbReference type="Pfam" id="PF02225"/>
    </source>
</evidence>
<dbReference type="Pfam" id="PF02225">
    <property type="entry name" value="PA"/>
    <property type="match status" value="1"/>
</dbReference>
<dbReference type="EMBL" id="SOGO01000038">
    <property type="protein sequence ID" value="TFC99962.1"/>
    <property type="molecule type" value="Genomic_DNA"/>
</dbReference>
<keyword evidence="5" id="KW-1185">Reference proteome</keyword>
<dbReference type="SUPFAM" id="SSF53187">
    <property type="entry name" value="Zn-dependent exopeptidases"/>
    <property type="match status" value="1"/>
</dbReference>
<evidence type="ECO:0000313" key="5">
    <source>
        <dbReference type="Proteomes" id="UP000297851"/>
    </source>
</evidence>
<evidence type="ECO:0000313" key="4">
    <source>
        <dbReference type="EMBL" id="TFC99962.1"/>
    </source>
</evidence>
<dbReference type="InterPro" id="IPR046450">
    <property type="entry name" value="PA_dom_sf"/>
</dbReference>
<dbReference type="Pfam" id="PF04389">
    <property type="entry name" value="Peptidase_M28"/>
    <property type="match status" value="1"/>
</dbReference>
<feature type="domain" description="Peptidase M28" evidence="3">
    <location>
        <begin position="254"/>
        <end position="469"/>
    </location>
</feature>
<dbReference type="InterPro" id="IPR007484">
    <property type="entry name" value="Peptidase_M28"/>
</dbReference>
<comment type="caution">
    <text evidence="4">The sequence shown here is derived from an EMBL/GenBank/DDBJ whole genome shotgun (WGS) entry which is preliminary data.</text>
</comment>
<proteinExistence type="predicted"/>
<gene>
    <name evidence="4" type="ORF">E3T25_14340</name>
</gene>
<protein>
    <submittedName>
        <fullName evidence="4">M20/M25/M40 family metallo-hydrolase</fullName>
    </submittedName>
</protein>
<dbReference type="InterPro" id="IPR045175">
    <property type="entry name" value="M28_fam"/>
</dbReference>
<sequence length="503" mass="51605">MKQNRNIRLAAIGTAVALSVSVGLPAYADNGTDTGALREAVTAAGIIDHLEKFQEIADANGGTRASGTPGYEASAVYVEERLKAAGYTPIRQAYSYEQFVLNAESFAQFTPTPTTYAAGTDFATMSYSGSGTVSAAVQAVDINLVGDRASTSGCEAADFAGFTAGNVALIQRGTCTFRVKADNAIAAGAAGVIIFNQGNADDRLGIVNGTLDAPQTAVPVIGTTFALGAALAGQPAPTVRLAVDAEVTVTESFNILADSAGRADRTVVAGAHLDSVAEGAGINDNGSGSAAILETAIQLAASGNAPTNRVRFAFWGSEEDGLVGSEYYVSQLTKRQIKAHAVNLNFDMVASPNFVRFVYDGDGSSFGTTGPNGSALVEKVFLDYFASQGLAVEPTEFDGRSDYFGFIENGIPAGGLFTGAEDLMTEAEAVTYGGVAGAPYDACYHAACDDITNINAEVLEQMADAIAHTTMTFGETTSAVNGTTRGGGSGSTGLQFKGSLAVK</sequence>
<evidence type="ECO:0000256" key="1">
    <source>
        <dbReference type="SAM" id="SignalP"/>
    </source>
</evidence>
<dbReference type="Proteomes" id="UP000297851">
    <property type="component" value="Unassembled WGS sequence"/>
</dbReference>
<feature type="domain" description="PA" evidence="2">
    <location>
        <begin position="144"/>
        <end position="231"/>
    </location>
</feature>
<dbReference type="Gene3D" id="3.50.30.30">
    <property type="match status" value="1"/>
</dbReference>
<accession>A0ABY2J4V2</accession>
<feature type="signal peptide" evidence="1">
    <location>
        <begin position="1"/>
        <end position="28"/>
    </location>
</feature>
<dbReference type="PANTHER" id="PTHR12147:SF26">
    <property type="entry name" value="PEPTIDASE M28 DOMAIN-CONTAINING PROTEIN"/>
    <property type="match status" value="1"/>
</dbReference>
<reference evidence="4 5" key="1">
    <citation type="submission" date="2019-03" db="EMBL/GenBank/DDBJ databases">
        <title>Genomics of glacier-inhabiting Cryobacterium strains.</title>
        <authorList>
            <person name="Liu Q."/>
            <person name="Xin Y.-H."/>
        </authorList>
    </citation>
    <scope>NUCLEOTIDE SEQUENCE [LARGE SCALE GENOMIC DNA]</scope>
    <source>
        <strain evidence="4 5">TMT2-16</strain>
    </source>
</reference>